<dbReference type="InterPro" id="IPR036279">
    <property type="entry name" value="5-3_exonuclease_C_sf"/>
</dbReference>
<comment type="caution">
    <text evidence="1">The sequence shown here is derived from an EMBL/GenBank/DDBJ whole genome shotgun (WGS) entry which is preliminary data.</text>
</comment>
<accession>A0A645JAE0</accession>
<dbReference type="Gene3D" id="1.10.150.20">
    <property type="entry name" value="5' to 3' exonuclease, C-terminal subdomain"/>
    <property type="match status" value="1"/>
</dbReference>
<dbReference type="AlphaFoldDB" id="A0A645JAE0"/>
<proteinExistence type="predicted"/>
<dbReference type="EMBL" id="VSSQ01135611">
    <property type="protein sequence ID" value="MPN60396.1"/>
    <property type="molecule type" value="Genomic_DNA"/>
</dbReference>
<name>A0A645JAE0_9ZZZZ</name>
<sequence>MSHYGSIEKIYEALENLDKAKEKELNAFFKESLGIKRTPIKNLLLYKEDAIISKKLATIKTDIDEIQELDINRLKLDIDKSRMNEEFKRLGMNSLIK</sequence>
<organism evidence="1">
    <name type="scientific">bioreactor metagenome</name>
    <dbReference type="NCBI Taxonomy" id="1076179"/>
    <lineage>
        <taxon>unclassified sequences</taxon>
        <taxon>metagenomes</taxon>
        <taxon>ecological metagenomes</taxon>
    </lineage>
</organism>
<evidence type="ECO:0000313" key="1">
    <source>
        <dbReference type="EMBL" id="MPN60396.1"/>
    </source>
</evidence>
<protein>
    <submittedName>
        <fullName evidence="1">Uncharacterized protein</fullName>
    </submittedName>
</protein>
<gene>
    <name evidence="1" type="ORF">SDC9_208124</name>
</gene>
<reference evidence="1" key="1">
    <citation type="submission" date="2019-08" db="EMBL/GenBank/DDBJ databases">
        <authorList>
            <person name="Kucharzyk K."/>
            <person name="Murdoch R.W."/>
            <person name="Higgins S."/>
            <person name="Loffler F."/>
        </authorList>
    </citation>
    <scope>NUCLEOTIDE SEQUENCE</scope>
</reference>
<dbReference type="SUPFAM" id="SSF47807">
    <property type="entry name" value="5' to 3' exonuclease, C-terminal subdomain"/>
    <property type="match status" value="1"/>
</dbReference>